<dbReference type="EnsemblPlants" id="OMERI08G04950.1">
    <property type="protein sequence ID" value="OMERI08G04950.1"/>
    <property type="gene ID" value="OMERI08G04950"/>
</dbReference>
<sequence length="77" mass="8343">MFNAGDAIEECAVDATAAAVPLRVLGCGRFGAYFSRRPARCVLDGADVGFTYDGDTRRTCLQWSPRWINLSQGQTGL</sequence>
<dbReference type="Gramene" id="OMERI08G04950.1">
    <property type="protein sequence ID" value="OMERI08G04950.1"/>
    <property type="gene ID" value="OMERI08G04950"/>
</dbReference>
<reference evidence="2" key="2">
    <citation type="submission" date="2018-05" db="EMBL/GenBank/DDBJ databases">
        <title>OmerRS3 (Oryza meridionalis Reference Sequence Version 3).</title>
        <authorList>
            <person name="Zhang J."/>
            <person name="Kudrna D."/>
            <person name="Lee S."/>
            <person name="Talag J."/>
            <person name="Welchert J."/>
            <person name="Wing R.A."/>
        </authorList>
    </citation>
    <scope>NUCLEOTIDE SEQUENCE [LARGE SCALE GENOMIC DNA]</scope>
    <source>
        <strain evidence="2">cv. OR44</strain>
    </source>
</reference>
<dbReference type="Proteomes" id="UP000008021">
    <property type="component" value="Chromosome 8"/>
</dbReference>
<keyword evidence="3" id="KW-1185">Reference proteome</keyword>
<dbReference type="AlphaFoldDB" id="A0A0E0EIQ5"/>
<dbReference type="InterPro" id="IPR008811">
    <property type="entry name" value="Glycosyl_hydrolases_36"/>
</dbReference>
<organism evidence="2">
    <name type="scientific">Oryza meridionalis</name>
    <dbReference type="NCBI Taxonomy" id="40149"/>
    <lineage>
        <taxon>Eukaryota</taxon>
        <taxon>Viridiplantae</taxon>
        <taxon>Streptophyta</taxon>
        <taxon>Embryophyta</taxon>
        <taxon>Tracheophyta</taxon>
        <taxon>Spermatophyta</taxon>
        <taxon>Magnoliopsida</taxon>
        <taxon>Liliopsida</taxon>
        <taxon>Poales</taxon>
        <taxon>Poaceae</taxon>
        <taxon>BOP clade</taxon>
        <taxon>Oryzoideae</taxon>
        <taxon>Oryzeae</taxon>
        <taxon>Oryzinae</taxon>
        <taxon>Oryza</taxon>
    </lineage>
</organism>
<name>A0A0E0EIQ5_9ORYZ</name>
<dbReference type="HOGENOM" id="CLU_2642274_0_0_1"/>
<dbReference type="STRING" id="40149.A0A0E0EIQ5"/>
<dbReference type="Pfam" id="PF05691">
    <property type="entry name" value="Raffinose_syn"/>
    <property type="match status" value="1"/>
</dbReference>
<accession>A0A0E0EIQ5</accession>
<evidence type="ECO:0000256" key="1">
    <source>
        <dbReference type="ARBA" id="ARBA00023277"/>
    </source>
</evidence>
<reference evidence="2" key="1">
    <citation type="submission" date="2015-04" db="UniProtKB">
        <authorList>
            <consortium name="EnsemblPlants"/>
        </authorList>
    </citation>
    <scope>IDENTIFICATION</scope>
</reference>
<protein>
    <submittedName>
        <fullName evidence="2">Uncharacterized protein</fullName>
    </submittedName>
</protein>
<evidence type="ECO:0000313" key="3">
    <source>
        <dbReference type="Proteomes" id="UP000008021"/>
    </source>
</evidence>
<proteinExistence type="predicted"/>
<keyword evidence="1" id="KW-0119">Carbohydrate metabolism</keyword>
<evidence type="ECO:0000313" key="2">
    <source>
        <dbReference type="EnsemblPlants" id="OMERI08G04950.1"/>
    </source>
</evidence>